<dbReference type="RefSeq" id="XP_051444375.1">
    <property type="nucleotide sequence ID" value="XM_051589338.1"/>
</dbReference>
<dbReference type="GeneID" id="75914683"/>
<dbReference type="EMBL" id="MU620921">
    <property type="protein sequence ID" value="KAI8579371.1"/>
    <property type="molecule type" value="Genomic_DNA"/>
</dbReference>
<name>A0AAD5EAI3_UMBRA</name>
<keyword evidence="3" id="KW-1185">Reference proteome</keyword>
<dbReference type="CDD" id="cd22785">
    <property type="entry name" value="DPBB_MltA-like"/>
    <property type="match status" value="1"/>
</dbReference>
<evidence type="ECO:0000313" key="3">
    <source>
        <dbReference type="Proteomes" id="UP001206595"/>
    </source>
</evidence>
<gene>
    <name evidence="2" type="ORF">K450DRAFT_242936</name>
</gene>
<evidence type="ECO:0000313" key="2">
    <source>
        <dbReference type="EMBL" id="KAI8579371.1"/>
    </source>
</evidence>
<feature type="region of interest" description="Disordered" evidence="1">
    <location>
        <begin position="137"/>
        <end position="204"/>
    </location>
</feature>
<reference evidence="2" key="1">
    <citation type="submission" date="2021-06" db="EMBL/GenBank/DDBJ databases">
        <authorList>
            <consortium name="DOE Joint Genome Institute"/>
            <person name="Mondo S.J."/>
            <person name="Amses K.R."/>
            <person name="Simmons D.R."/>
            <person name="Longcore J.E."/>
            <person name="Seto K."/>
            <person name="Alves G.H."/>
            <person name="Bonds A.E."/>
            <person name="Quandt C.A."/>
            <person name="Davis W.J."/>
            <person name="Chang Y."/>
            <person name="Letcher P.M."/>
            <person name="Powell M.J."/>
            <person name="Kuo A."/>
            <person name="Labutti K."/>
            <person name="Pangilinan J."/>
            <person name="Andreopoulos W."/>
            <person name="Tritt A."/>
            <person name="Riley R."/>
            <person name="Hundley H."/>
            <person name="Johnson J."/>
            <person name="Lipzen A."/>
            <person name="Barry K."/>
            <person name="Berbee M.L."/>
            <person name="Buchler N.E."/>
            <person name="Grigoriev I.V."/>
            <person name="Spatafora J.W."/>
            <person name="Stajich J.E."/>
            <person name="James T.Y."/>
        </authorList>
    </citation>
    <scope>NUCLEOTIDE SEQUENCE</scope>
    <source>
        <strain evidence="2">AG</strain>
    </source>
</reference>
<comment type="caution">
    <text evidence="2">The sequence shown here is derived from an EMBL/GenBank/DDBJ whole genome shotgun (WGS) entry which is preliminary data.</text>
</comment>
<sequence length="204" mass="22435">MEGTCLLSDGTMINLDEGQNTFLVVNTKQHPYGLGSSDSISLHPWTSIASNDIKKGTTLYIKEIDGIKLPNGMTHNGCVRVDDESWSFNGCQLDWFVLMYETYADIANKVGEHVKAVESSCKILDYVNQSTEKWLGGPGTLEAQSGSSHSSSSKKTTKKSSSKRTSTKKSSGKKTSSKKGHTTKKSSTRHHHKHHHHNKRAASK</sequence>
<protein>
    <submittedName>
        <fullName evidence="2">Uncharacterized protein</fullName>
    </submittedName>
</protein>
<dbReference type="Proteomes" id="UP001206595">
    <property type="component" value="Unassembled WGS sequence"/>
</dbReference>
<accession>A0AAD5EAI3</accession>
<feature type="compositionally biased region" description="Basic residues" evidence="1">
    <location>
        <begin position="155"/>
        <end position="204"/>
    </location>
</feature>
<evidence type="ECO:0000256" key="1">
    <source>
        <dbReference type="SAM" id="MobiDB-lite"/>
    </source>
</evidence>
<organism evidence="2 3">
    <name type="scientific">Umbelopsis ramanniana AG</name>
    <dbReference type="NCBI Taxonomy" id="1314678"/>
    <lineage>
        <taxon>Eukaryota</taxon>
        <taxon>Fungi</taxon>
        <taxon>Fungi incertae sedis</taxon>
        <taxon>Mucoromycota</taxon>
        <taxon>Mucoromycotina</taxon>
        <taxon>Umbelopsidomycetes</taxon>
        <taxon>Umbelopsidales</taxon>
        <taxon>Umbelopsidaceae</taxon>
        <taxon>Umbelopsis</taxon>
    </lineage>
</organism>
<proteinExistence type="predicted"/>
<reference evidence="2" key="2">
    <citation type="journal article" date="2022" name="Proc. Natl. Acad. Sci. U.S.A.">
        <title>Diploid-dominant life cycles characterize the early evolution of Fungi.</title>
        <authorList>
            <person name="Amses K.R."/>
            <person name="Simmons D.R."/>
            <person name="Longcore J.E."/>
            <person name="Mondo S.J."/>
            <person name="Seto K."/>
            <person name="Jeronimo G.H."/>
            <person name="Bonds A.E."/>
            <person name="Quandt C.A."/>
            <person name="Davis W.J."/>
            <person name="Chang Y."/>
            <person name="Federici B.A."/>
            <person name="Kuo A."/>
            <person name="LaButti K."/>
            <person name="Pangilinan J."/>
            <person name="Andreopoulos W."/>
            <person name="Tritt A."/>
            <person name="Riley R."/>
            <person name="Hundley H."/>
            <person name="Johnson J."/>
            <person name="Lipzen A."/>
            <person name="Barry K."/>
            <person name="Lang B.F."/>
            <person name="Cuomo C.A."/>
            <person name="Buchler N.E."/>
            <person name="Grigoriev I.V."/>
            <person name="Spatafora J.W."/>
            <person name="Stajich J.E."/>
            <person name="James T.Y."/>
        </authorList>
    </citation>
    <scope>NUCLEOTIDE SEQUENCE</scope>
    <source>
        <strain evidence="2">AG</strain>
    </source>
</reference>
<feature type="compositionally biased region" description="Low complexity" evidence="1">
    <location>
        <begin position="145"/>
        <end position="154"/>
    </location>
</feature>
<dbReference type="AlphaFoldDB" id="A0AAD5EAI3"/>